<dbReference type="Proteomes" id="UP000095472">
    <property type="component" value="Chromosome"/>
</dbReference>
<proteinExistence type="predicted"/>
<name>A0ACD5GV20_9CYAN</name>
<evidence type="ECO:0000313" key="1">
    <source>
        <dbReference type="EMBL" id="XPM64813.1"/>
    </source>
</evidence>
<reference evidence="1 2" key="1">
    <citation type="journal article" date="2016" name="Genome Announc.">
        <title>Draft Genome Sequence of the Thermotolerant Cyanobacterium Desertifilum sp. IPPAS B-1220.</title>
        <authorList>
            <person name="Mironov K.S."/>
            <person name="Sinetova M.A."/>
            <person name="Bolatkhan K."/>
            <person name="Zayadan B.K."/>
            <person name="Ustinova V.V."/>
            <person name="Kupriyanova E.V."/>
            <person name="Skrypnik A.N."/>
            <person name="Gogoleva N.E."/>
            <person name="Gogolev Y.V."/>
            <person name="Los D.A."/>
        </authorList>
    </citation>
    <scope>NUCLEOTIDE SEQUENCE [LARGE SCALE GENOMIC DNA]</scope>
    <source>
        <strain evidence="1 2">IPPAS B-1220</strain>
    </source>
</reference>
<dbReference type="EMBL" id="CP182909">
    <property type="protein sequence ID" value="XPM64813.1"/>
    <property type="molecule type" value="Genomic_DNA"/>
</dbReference>
<accession>A0ACD5GV20</accession>
<organism evidence="1 2">
    <name type="scientific">Desertifilum tharense IPPAS B-1220</name>
    <dbReference type="NCBI Taxonomy" id="1781255"/>
    <lineage>
        <taxon>Bacteria</taxon>
        <taxon>Bacillati</taxon>
        <taxon>Cyanobacteriota</taxon>
        <taxon>Cyanophyceae</taxon>
        <taxon>Desertifilales</taxon>
        <taxon>Desertifilaceae</taxon>
        <taxon>Desertifilum</taxon>
    </lineage>
</organism>
<sequence>MARRRRRNRRYEPAEAEFSLAEAYRQADRWLDERIGALSALYPERDRAKGEIAQKLADILPNGERAVTQASEPEDDSEAQLDRNGFLALSVRFNPLTYYQKHPRVTGDYDRDYESFQLEGRQTEALESLLQVTQQQSIPLVFINLPLTSDYLDPVRASYEREFTQQMLRFAMERGFIFRDLANVWDGGQMEYFSDPSHLNRYGAMVVAQQIARDPMIS</sequence>
<protein>
    <submittedName>
        <fullName evidence="1">Uncharacterized protein</fullName>
    </submittedName>
</protein>
<gene>
    <name evidence="1" type="ORF">BH720_002340</name>
</gene>
<keyword evidence="2" id="KW-1185">Reference proteome</keyword>
<evidence type="ECO:0000313" key="2">
    <source>
        <dbReference type="Proteomes" id="UP000095472"/>
    </source>
</evidence>